<dbReference type="Gene3D" id="3.40.50.10840">
    <property type="entry name" value="Putative sugar-binding, N-terminal domain"/>
    <property type="match status" value="1"/>
</dbReference>
<evidence type="ECO:0000256" key="3">
    <source>
        <dbReference type="ARBA" id="ARBA00022741"/>
    </source>
</evidence>
<dbReference type="InterPro" id="IPR031475">
    <property type="entry name" value="NBD_C"/>
</dbReference>
<evidence type="ECO:0000313" key="9">
    <source>
        <dbReference type="EMBL" id="TLS38426.1"/>
    </source>
</evidence>
<dbReference type="Pfam" id="PF17042">
    <property type="entry name" value="NBD_C"/>
    <property type="match status" value="1"/>
</dbReference>
<reference evidence="9 10" key="1">
    <citation type="submission" date="2019-04" db="EMBL/GenBank/DDBJ databases">
        <title>Bacillus caeni sp. nov., a bacterium isolated from mangrove sediment.</title>
        <authorList>
            <person name="Huang H."/>
            <person name="Mo K."/>
            <person name="Hu Y."/>
        </authorList>
    </citation>
    <scope>NUCLEOTIDE SEQUENCE [LARGE SCALE GENOMIC DNA]</scope>
    <source>
        <strain evidence="9 10">HB172195</strain>
    </source>
</reference>
<evidence type="ECO:0000256" key="6">
    <source>
        <dbReference type="ARBA" id="ARBA00023277"/>
    </source>
</evidence>
<dbReference type="Gene3D" id="3.40.980.20">
    <property type="entry name" value="Four-carbon acid sugar kinase, nucleotide binding domain"/>
    <property type="match status" value="1"/>
</dbReference>
<dbReference type="GO" id="GO:0005524">
    <property type="term" value="F:ATP binding"/>
    <property type="evidence" value="ECO:0007669"/>
    <property type="project" value="UniProtKB-KW"/>
</dbReference>
<dbReference type="InterPro" id="IPR042213">
    <property type="entry name" value="NBD_C_sf"/>
</dbReference>
<name>A0A5R9F7X2_9BACL</name>
<keyword evidence="2" id="KW-0808">Transferase</keyword>
<dbReference type="Pfam" id="PF07005">
    <property type="entry name" value="SBD_N"/>
    <property type="match status" value="1"/>
</dbReference>
<dbReference type="GO" id="GO:0016301">
    <property type="term" value="F:kinase activity"/>
    <property type="evidence" value="ECO:0007669"/>
    <property type="project" value="UniProtKB-KW"/>
</dbReference>
<keyword evidence="4 9" id="KW-0418">Kinase</keyword>
<evidence type="ECO:0000256" key="5">
    <source>
        <dbReference type="ARBA" id="ARBA00022840"/>
    </source>
</evidence>
<gene>
    <name evidence="9" type="ORF">FCL54_04615</name>
</gene>
<accession>A0A5R9F7X2</accession>
<evidence type="ECO:0000313" key="10">
    <source>
        <dbReference type="Proteomes" id="UP000308230"/>
    </source>
</evidence>
<keyword evidence="3" id="KW-0547">Nucleotide-binding</keyword>
<evidence type="ECO:0000259" key="7">
    <source>
        <dbReference type="Pfam" id="PF07005"/>
    </source>
</evidence>
<dbReference type="OrthoDB" id="9778478at2"/>
<dbReference type="AlphaFoldDB" id="A0A5R9F7X2"/>
<comment type="caution">
    <text evidence="9">The sequence shown here is derived from an EMBL/GenBank/DDBJ whole genome shotgun (WGS) entry which is preliminary data.</text>
</comment>
<evidence type="ECO:0000259" key="8">
    <source>
        <dbReference type="Pfam" id="PF17042"/>
    </source>
</evidence>
<sequence length="419" mass="46168">MQFAKEGYSTTVLLHKPEDDSDIPDSNICVLNTDSRAASFDEAYQYVFDFSNAVNKHEYEIIYKKIDSTLRGNIGIEIDAMMDSFNLDAAVIVPAYPGNGRKTIGGYHLINGLLLEDSDISNDPTYPVKQSFIPEIIKKQSKREVELIDLRKIRSNSLVSEIESSLEKGKELLIFDCFNYTDMQAITTAVNSMDKKILWVGSAGLTHALSEGLIEGTPYTSDDMTVLSNHEDPILIVAGSVSKVTRQQIAVLRNEGLKVCELDPSILLEEGITSDILSSVKKHLEKKGNLVITTIQDEDSAVRLEEWTKKNNVNPRKVGELIARNLGELASKLVHSSKVAGLVLTGGDIAHSTCSWLEIEALQIVEEIEEGIPLSIINGGKFRGLPVVTKAGAFGNDYSLLNSIKRLSGKEMDHKKAIK</sequence>
<evidence type="ECO:0000256" key="1">
    <source>
        <dbReference type="ARBA" id="ARBA00005715"/>
    </source>
</evidence>
<protein>
    <submittedName>
        <fullName evidence="9">Four-carbon acid sugar kinase family protein</fullName>
    </submittedName>
</protein>
<keyword evidence="6" id="KW-0119">Carbohydrate metabolism</keyword>
<evidence type="ECO:0000256" key="4">
    <source>
        <dbReference type="ARBA" id="ARBA00022777"/>
    </source>
</evidence>
<feature type="domain" description="Four-carbon acid sugar kinase N-terminal" evidence="7">
    <location>
        <begin position="2"/>
        <end position="209"/>
    </location>
</feature>
<feature type="domain" description="Four-carbon acid sugar kinase nucleotide binding" evidence="8">
    <location>
        <begin position="235"/>
        <end position="398"/>
    </location>
</feature>
<evidence type="ECO:0000256" key="2">
    <source>
        <dbReference type="ARBA" id="ARBA00022679"/>
    </source>
</evidence>
<proteinExistence type="inferred from homology"/>
<dbReference type="Proteomes" id="UP000308230">
    <property type="component" value="Unassembled WGS sequence"/>
</dbReference>
<dbReference type="EMBL" id="SWLG01000003">
    <property type="protein sequence ID" value="TLS38426.1"/>
    <property type="molecule type" value="Genomic_DNA"/>
</dbReference>
<keyword evidence="10" id="KW-1185">Reference proteome</keyword>
<dbReference type="SUPFAM" id="SSF142764">
    <property type="entry name" value="YgbK-like"/>
    <property type="match status" value="1"/>
</dbReference>
<dbReference type="InterPro" id="IPR010737">
    <property type="entry name" value="4-carb_acid_sugar_kinase_N"/>
</dbReference>
<dbReference type="InterPro" id="IPR037051">
    <property type="entry name" value="4-carb_acid_sugar_kinase_N_sf"/>
</dbReference>
<comment type="similarity">
    <text evidence="1">Belongs to the four-carbon acid sugar kinase family.</text>
</comment>
<organism evidence="9 10">
    <name type="scientific">Exobacillus caeni</name>
    <dbReference type="NCBI Taxonomy" id="2574798"/>
    <lineage>
        <taxon>Bacteria</taxon>
        <taxon>Bacillati</taxon>
        <taxon>Bacillota</taxon>
        <taxon>Bacilli</taxon>
        <taxon>Bacillales</taxon>
        <taxon>Guptibacillaceae</taxon>
        <taxon>Exobacillus</taxon>
    </lineage>
</organism>
<keyword evidence="5" id="KW-0067">ATP-binding</keyword>